<dbReference type="Proteomes" id="UP000199063">
    <property type="component" value="Unassembled WGS sequence"/>
</dbReference>
<evidence type="ECO:0000313" key="2">
    <source>
        <dbReference type="EMBL" id="SDN27809.1"/>
    </source>
</evidence>
<dbReference type="EMBL" id="FNHI01000023">
    <property type="protein sequence ID" value="SDN27809.1"/>
    <property type="molecule type" value="Genomic_DNA"/>
</dbReference>
<name>A0A1H0A267_9ACTN</name>
<reference evidence="3" key="1">
    <citation type="submission" date="2016-10" db="EMBL/GenBank/DDBJ databases">
        <authorList>
            <person name="Varghese N."/>
            <person name="Submissions S."/>
        </authorList>
    </citation>
    <scope>NUCLEOTIDE SEQUENCE [LARGE SCALE GENOMIC DNA]</scope>
    <source>
        <strain evidence="3">CGMCC 4.7042</strain>
    </source>
</reference>
<proteinExistence type="predicted"/>
<organism evidence="2 3">
    <name type="scientific">Streptomyces wuyuanensis</name>
    <dbReference type="NCBI Taxonomy" id="1196353"/>
    <lineage>
        <taxon>Bacteria</taxon>
        <taxon>Bacillati</taxon>
        <taxon>Actinomycetota</taxon>
        <taxon>Actinomycetes</taxon>
        <taxon>Kitasatosporales</taxon>
        <taxon>Streptomycetaceae</taxon>
        <taxon>Streptomyces</taxon>
    </lineage>
</organism>
<sequence length="201" mass="21021">MINTNGRLVSVTTAYSETSTARVPGRSWTVRLMGHADHSATVSCSTAACRMPPRSKDLASLRAFAARHAAAHARAATVRPNAACHCRAEQCGAHQDTRVQCAGSVVMILRHDPTVGRVWSVAEVCAACAPLLPHATVIASAPRQRPAATAQNAPQVPAPRTPSAVPGGFSSPGTPGADADTEAVRRPRRTARGTGRRSGRH</sequence>
<protein>
    <submittedName>
        <fullName evidence="2">Uncharacterized protein</fullName>
    </submittedName>
</protein>
<gene>
    <name evidence="2" type="ORF">SAMN05444921_12354</name>
</gene>
<evidence type="ECO:0000256" key="1">
    <source>
        <dbReference type="SAM" id="MobiDB-lite"/>
    </source>
</evidence>
<feature type="compositionally biased region" description="Basic residues" evidence="1">
    <location>
        <begin position="186"/>
        <end position="201"/>
    </location>
</feature>
<feature type="region of interest" description="Disordered" evidence="1">
    <location>
        <begin position="143"/>
        <end position="201"/>
    </location>
</feature>
<evidence type="ECO:0000313" key="3">
    <source>
        <dbReference type="Proteomes" id="UP000199063"/>
    </source>
</evidence>
<keyword evidence="3" id="KW-1185">Reference proteome</keyword>
<accession>A0A1H0A267</accession>
<dbReference type="AlphaFoldDB" id="A0A1H0A267"/>